<keyword evidence="4" id="KW-0479">Metal-binding</keyword>
<evidence type="ECO:0000256" key="5">
    <source>
        <dbReference type="ARBA" id="ARBA00022982"/>
    </source>
</evidence>
<dbReference type="Gene3D" id="3.10.20.30">
    <property type="match status" value="1"/>
</dbReference>
<protein>
    <recommendedName>
        <fullName evidence="9">2Fe-2S ferredoxin-type domain-containing protein</fullName>
    </recommendedName>
</protein>
<dbReference type="PANTHER" id="PTHR43112">
    <property type="entry name" value="FERREDOXIN"/>
    <property type="match status" value="1"/>
</dbReference>
<dbReference type="GO" id="GO:0051537">
    <property type="term" value="F:2 iron, 2 sulfur cluster binding"/>
    <property type="evidence" value="ECO:0007669"/>
    <property type="project" value="UniProtKB-KW"/>
</dbReference>
<organism evidence="10">
    <name type="scientific">Heterosigma akashiwo</name>
    <name type="common">Chromophytic alga</name>
    <name type="synonym">Heterosigma carterae</name>
    <dbReference type="NCBI Taxonomy" id="2829"/>
    <lineage>
        <taxon>Eukaryota</taxon>
        <taxon>Sar</taxon>
        <taxon>Stramenopiles</taxon>
        <taxon>Ochrophyta</taxon>
        <taxon>Raphidophyceae</taxon>
        <taxon>Chattonellales</taxon>
        <taxon>Chattonellaceae</taxon>
        <taxon>Heterosigma</taxon>
    </lineage>
</organism>
<dbReference type="InterPro" id="IPR036010">
    <property type="entry name" value="2Fe-2S_ferredoxin-like_sf"/>
</dbReference>
<dbReference type="EMBL" id="HBIU01062108">
    <property type="protein sequence ID" value="CAE0655039.1"/>
    <property type="molecule type" value="Transcribed_RNA"/>
</dbReference>
<evidence type="ECO:0000256" key="8">
    <source>
        <dbReference type="ARBA" id="ARBA00034078"/>
    </source>
</evidence>
<name>A0A7S3YL42_HETAK</name>
<reference evidence="10" key="1">
    <citation type="submission" date="2021-01" db="EMBL/GenBank/DDBJ databases">
        <authorList>
            <person name="Corre E."/>
            <person name="Pelletier E."/>
            <person name="Niang G."/>
            <person name="Scheremetjew M."/>
            <person name="Finn R."/>
            <person name="Kale V."/>
            <person name="Holt S."/>
            <person name="Cochrane G."/>
            <person name="Meng A."/>
            <person name="Brown T."/>
            <person name="Cohen L."/>
        </authorList>
    </citation>
    <scope>NUCLEOTIDE SEQUENCE</scope>
    <source>
        <strain evidence="10">CCMP3107</strain>
    </source>
</reference>
<dbReference type="PANTHER" id="PTHR43112:SF10">
    <property type="entry name" value="FERREDOXIN C 2, CHLOROPLASTIC"/>
    <property type="match status" value="1"/>
</dbReference>
<dbReference type="InterPro" id="IPR001041">
    <property type="entry name" value="2Fe-2S_ferredoxin-type"/>
</dbReference>
<keyword evidence="6" id="KW-0408">Iron</keyword>
<keyword evidence="2" id="KW-0813">Transport</keyword>
<evidence type="ECO:0000259" key="9">
    <source>
        <dbReference type="Pfam" id="PF00111"/>
    </source>
</evidence>
<evidence type="ECO:0000256" key="6">
    <source>
        <dbReference type="ARBA" id="ARBA00023004"/>
    </source>
</evidence>
<keyword evidence="5" id="KW-0249">Electron transport</keyword>
<dbReference type="AlphaFoldDB" id="A0A7S3YL42"/>
<keyword evidence="3" id="KW-0001">2Fe-2S</keyword>
<proteinExistence type="inferred from homology"/>
<feature type="domain" description="2Fe-2S ferredoxin-type" evidence="9">
    <location>
        <begin position="138"/>
        <end position="183"/>
    </location>
</feature>
<evidence type="ECO:0000256" key="1">
    <source>
        <dbReference type="ARBA" id="ARBA00007874"/>
    </source>
</evidence>
<evidence type="ECO:0000256" key="7">
    <source>
        <dbReference type="ARBA" id="ARBA00023014"/>
    </source>
</evidence>
<gene>
    <name evidence="10" type="ORF">HAKA00212_LOCUS26745</name>
</gene>
<accession>A0A7S3YL42</accession>
<sequence>MTVGSFGGEIKIQLKMKFLVVFLFSALTFIQEVESFLLSGSKVPNSPRSRDSDSGPLFAKYDWRRSPNKWTVTDKPAEPGFGGPWPGDPNAPKFKVTVKNVDEGTEVTHMVPIDRYIFFQFEEDDIPVPIISGQRGERMCRNGCCTTCAVKVVEGKVKQDAQIGLMKELRKEGYALMCCAYPRSDLVLEVTAEDECYIKQWGESFESGGVEWGGFLPEDD</sequence>
<dbReference type="InterPro" id="IPR012675">
    <property type="entry name" value="Beta-grasp_dom_sf"/>
</dbReference>
<evidence type="ECO:0000313" key="10">
    <source>
        <dbReference type="EMBL" id="CAE0655039.1"/>
    </source>
</evidence>
<dbReference type="Pfam" id="PF00111">
    <property type="entry name" value="Fer2"/>
    <property type="match status" value="1"/>
</dbReference>
<keyword evidence="7" id="KW-0411">Iron-sulfur</keyword>
<comment type="similarity">
    <text evidence="1">Belongs to the 2Fe2S plant-type ferredoxin family.</text>
</comment>
<evidence type="ECO:0000256" key="2">
    <source>
        <dbReference type="ARBA" id="ARBA00022448"/>
    </source>
</evidence>
<evidence type="ECO:0000256" key="4">
    <source>
        <dbReference type="ARBA" id="ARBA00022723"/>
    </source>
</evidence>
<dbReference type="SUPFAM" id="SSF54292">
    <property type="entry name" value="2Fe-2S ferredoxin-like"/>
    <property type="match status" value="1"/>
</dbReference>
<comment type="cofactor">
    <cofactor evidence="8">
        <name>[2Fe-2S] cluster</name>
        <dbReference type="ChEBI" id="CHEBI:190135"/>
    </cofactor>
</comment>
<dbReference type="GO" id="GO:0046872">
    <property type="term" value="F:metal ion binding"/>
    <property type="evidence" value="ECO:0007669"/>
    <property type="project" value="UniProtKB-KW"/>
</dbReference>
<evidence type="ECO:0000256" key="3">
    <source>
        <dbReference type="ARBA" id="ARBA00022714"/>
    </source>
</evidence>
<dbReference type="CDD" id="cd00207">
    <property type="entry name" value="fer2"/>
    <property type="match status" value="1"/>
</dbReference>